<dbReference type="EMBL" id="CP002545">
    <property type="protein sequence ID" value="ADY51906.1"/>
    <property type="molecule type" value="Genomic_DNA"/>
</dbReference>
<dbReference type="RefSeq" id="WP_013632405.1">
    <property type="nucleotide sequence ID" value="NC_015177.1"/>
</dbReference>
<sequence length="87" mass="9758">MKTMERVGLAKSIKSDKAKLKTVLKEKVSRGLDKTAFKTNLLYAVAIITITAWIISLRLFPFGDTFQFLLGGVVLSVNLMIFKHTKI</sequence>
<keyword evidence="1" id="KW-0472">Membrane</keyword>
<reference evidence="3" key="2">
    <citation type="submission" date="2011-02" db="EMBL/GenBank/DDBJ databases">
        <title>The complete genome of Pedobacter saltans DSM 12145.</title>
        <authorList>
            <consortium name="US DOE Joint Genome Institute (JGI-PGF)"/>
            <person name="Lucas S."/>
            <person name="Copeland A."/>
            <person name="Lapidus A."/>
            <person name="Bruce D."/>
            <person name="Goodwin L."/>
            <person name="Pitluck S."/>
            <person name="Kyrpides N."/>
            <person name="Mavromatis K."/>
            <person name="Pagani I."/>
            <person name="Ivanova N."/>
            <person name="Ovchinnikova G."/>
            <person name="Lu M."/>
            <person name="Detter J.C."/>
            <person name="Han C."/>
            <person name="Land M."/>
            <person name="Hauser L."/>
            <person name="Markowitz V."/>
            <person name="Cheng J.-F."/>
            <person name="Hugenholtz P."/>
            <person name="Woyke T."/>
            <person name="Wu D."/>
            <person name="Tindall B."/>
            <person name="Pomrenke H.G."/>
            <person name="Brambilla E."/>
            <person name="Klenk H.-P."/>
            <person name="Eisen J.A."/>
        </authorList>
    </citation>
    <scope>NUCLEOTIDE SEQUENCE [LARGE SCALE GENOMIC DNA]</scope>
    <source>
        <strain evidence="3">ATCC 51119 / DSM 12145 / JCM 21818 / LMG 10337 / NBRC 100064 / NCIMB 13643</strain>
    </source>
</reference>
<dbReference type="HOGENOM" id="CLU_2480966_0_0_10"/>
<accession>F0SEL6</accession>
<proteinExistence type="predicted"/>
<evidence type="ECO:0000313" key="3">
    <source>
        <dbReference type="Proteomes" id="UP000000310"/>
    </source>
</evidence>
<dbReference type="STRING" id="762903.Pedsa_1339"/>
<feature type="transmembrane region" description="Helical" evidence="1">
    <location>
        <begin position="40"/>
        <end position="60"/>
    </location>
</feature>
<dbReference type="AlphaFoldDB" id="F0SEL6"/>
<dbReference type="KEGG" id="psn:Pedsa_1339"/>
<name>F0SEL6_PSESL</name>
<dbReference type="OrthoDB" id="800003at2"/>
<evidence type="ECO:0000256" key="1">
    <source>
        <dbReference type="SAM" id="Phobius"/>
    </source>
</evidence>
<gene>
    <name evidence="2" type="ordered locus">Pedsa_1339</name>
</gene>
<organism evidence="2 3">
    <name type="scientific">Pseudopedobacter saltans (strain ATCC 51119 / DSM 12145 / JCM 21818 / CCUG 39354 / LMG 10337 / NBRC 100064 / NCIMB 13643)</name>
    <name type="common">Pedobacter saltans</name>
    <dbReference type="NCBI Taxonomy" id="762903"/>
    <lineage>
        <taxon>Bacteria</taxon>
        <taxon>Pseudomonadati</taxon>
        <taxon>Bacteroidota</taxon>
        <taxon>Sphingobacteriia</taxon>
        <taxon>Sphingobacteriales</taxon>
        <taxon>Sphingobacteriaceae</taxon>
        <taxon>Pseudopedobacter</taxon>
    </lineage>
</organism>
<protein>
    <submittedName>
        <fullName evidence="2">Uncharacterized protein</fullName>
    </submittedName>
</protein>
<dbReference type="Proteomes" id="UP000000310">
    <property type="component" value="Chromosome"/>
</dbReference>
<reference evidence="2 3" key="1">
    <citation type="journal article" date="2011" name="Stand. Genomic Sci.">
        <title>Complete genome sequence of the gliding, heparinolytic Pedobacter saltans type strain (113).</title>
        <authorList>
            <person name="Liolios K."/>
            <person name="Sikorski J."/>
            <person name="Lu M."/>
            <person name="Nolan M."/>
            <person name="Lapidus A."/>
            <person name="Lucas S."/>
            <person name="Hammon N."/>
            <person name="Deshpande S."/>
            <person name="Cheng J.F."/>
            <person name="Tapia R."/>
            <person name="Han C."/>
            <person name="Goodwin L."/>
            <person name="Pitluck S."/>
            <person name="Huntemann M."/>
            <person name="Ivanova N."/>
            <person name="Pagani I."/>
            <person name="Mavromatis K."/>
            <person name="Ovchinikova G."/>
            <person name="Pati A."/>
            <person name="Chen A."/>
            <person name="Palaniappan K."/>
            <person name="Land M."/>
            <person name="Hauser L."/>
            <person name="Brambilla E.M."/>
            <person name="Kotsyurbenko O."/>
            <person name="Rohde M."/>
            <person name="Tindall B.J."/>
            <person name="Abt B."/>
            <person name="Goker M."/>
            <person name="Detter J.C."/>
            <person name="Woyke T."/>
            <person name="Bristow J."/>
            <person name="Eisen J.A."/>
            <person name="Markowitz V."/>
            <person name="Hugenholtz P."/>
            <person name="Klenk H.P."/>
            <person name="Kyrpides N.C."/>
        </authorList>
    </citation>
    <scope>NUCLEOTIDE SEQUENCE [LARGE SCALE GENOMIC DNA]</scope>
    <source>
        <strain evidence="3">ATCC 51119 / DSM 12145 / JCM 21818 / LMG 10337 / NBRC 100064 / NCIMB 13643</strain>
    </source>
</reference>
<evidence type="ECO:0000313" key="2">
    <source>
        <dbReference type="EMBL" id="ADY51906.1"/>
    </source>
</evidence>
<feature type="transmembrane region" description="Helical" evidence="1">
    <location>
        <begin position="66"/>
        <end position="82"/>
    </location>
</feature>
<keyword evidence="1" id="KW-1133">Transmembrane helix</keyword>
<keyword evidence="1" id="KW-0812">Transmembrane</keyword>
<keyword evidence="3" id="KW-1185">Reference proteome</keyword>